<dbReference type="OrthoDB" id="1654852at2759"/>
<dbReference type="InParanoid" id="A0A7J7D9A8"/>
<dbReference type="PANTHER" id="PTHR47382:SF3">
    <property type="entry name" value="ADENINE NUCLEOTIDE ALPHA HYDROLASES-LIKE SUPERFAMILY PROTEIN"/>
    <property type="match status" value="1"/>
</dbReference>
<dbReference type="AlphaFoldDB" id="A0A7J7D9A8"/>
<dbReference type="Proteomes" id="UP000593562">
    <property type="component" value="Unassembled WGS sequence"/>
</dbReference>
<dbReference type="InterPro" id="IPR014729">
    <property type="entry name" value="Rossmann-like_a/b/a_fold"/>
</dbReference>
<keyword evidence="2" id="KW-0378">Hydrolase</keyword>
<sequence>MSVTLTEYYNYNYNPNNDGGGGVSEIIEEENLSSDLFEINHVPAAAICTKEEREIEGSSLFSFDVGNDKGSDCVYVCVGKSESSMDALSWTLNHALPTHSTIVYLIHVFPEIHFIPSPLGKLPKGQVSPDQVESYMAQERGKRRQFLQKYLDRCSASKVNADTMLIESDDVAKAILDLISILNIRRLVIGTNKSSLRKLRSKRGTGIADQILQNTAQACEINVICEGKEVSDQIIGSSTPSPRGREDHLKSLQPQDQSTDSFSCNCFKPRKVL</sequence>
<dbReference type="FunCoup" id="A0A7J7D9A8">
    <property type="interactions" value="1039"/>
</dbReference>
<dbReference type="SUPFAM" id="SSF52402">
    <property type="entry name" value="Adenine nucleotide alpha hydrolases-like"/>
    <property type="match status" value="1"/>
</dbReference>
<feature type="region of interest" description="Disordered" evidence="1">
    <location>
        <begin position="235"/>
        <end position="260"/>
    </location>
</feature>
<dbReference type="EMBL" id="JAAARO010000009">
    <property type="protein sequence ID" value="KAF5742829.1"/>
    <property type="molecule type" value="Genomic_DNA"/>
</dbReference>
<keyword evidence="3" id="KW-1185">Reference proteome</keyword>
<dbReference type="Gene3D" id="3.40.50.620">
    <property type="entry name" value="HUPs"/>
    <property type="match status" value="1"/>
</dbReference>
<dbReference type="CDD" id="cd01989">
    <property type="entry name" value="USP_STK_Ubox_N"/>
    <property type="match status" value="1"/>
</dbReference>
<evidence type="ECO:0000313" key="3">
    <source>
        <dbReference type="Proteomes" id="UP000593562"/>
    </source>
</evidence>
<dbReference type="PANTHER" id="PTHR47382">
    <property type="entry name" value="U-BOX DOMAIN-CONTAINING PROTEIN 52-LIKE"/>
    <property type="match status" value="1"/>
</dbReference>
<accession>A0A7J7D9A8</accession>
<name>A0A7J7D9A8_TRIWF</name>
<evidence type="ECO:0000313" key="2">
    <source>
        <dbReference type="EMBL" id="KAF5742829.1"/>
    </source>
</evidence>
<evidence type="ECO:0000256" key="1">
    <source>
        <dbReference type="SAM" id="MobiDB-lite"/>
    </source>
</evidence>
<protein>
    <submittedName>
        <fullName evidence="2">Putative Adenine nucleotide alpha hydrolases-like superfamily protein</fullName>
    </submittedName>
</protein>
<reference evidence="2 3" key="1">
    <citation type="journal article" date="2020" name="Nat. Commun.">
        <title>Genome of Tripterygium wilfordii and identification of cytochrome P450 involved in triptolide biosynthesis.</title>
        <authorList>
            <person name="Tu L."/>
            <person name="Su P."/>
            <person name="Zhang Z."/>
            <person name="Gao L."/>
            <person name="Wang J."/>
            <person name="Hu T."/>
            <person name="Zhou J."/>
            <person name="Zhang Y."/>
            <person name="Zhao Y."/>
            <person name="Liu Y."/>
            <person name="Song Y."/>
            <person name="Tong Y."/>
            <person name="Lu Y."/>
            <person name="Yang J."/>
            <person name="Xu C."/>
            <person name="Jia M."/>
            <person name="Peters R.J."/>
            <person name="Huang L."/>
            <person name="Gao W."/>
        </authorList>
    </citation>
    <scope>NUCLEOTIDE SEQUENCE [LARGE SCALE GENOMIC DNA]</scope>
    <source>
        <strain evidence="3">cv. XIE 37</strain>
        <tissue evidence="2">Leaf</tissue>
    </source>
</reference>
<proteinExistence type="predicted"/>
<comment type="caution">
    <text evidence="2">The sequence shown here is derived from an EMBL/GenBank/DDBJ whole genome shotgun (WGS) entry which is preliminary data.</text>
</comment>
<organism evidence="2 3">
    <name type="scientific">Tripterygium wilfordii</name>
    <name type="common">Thunder God vine</name>
    <dbReference type="NCBI Taxonomy" id="458696"/>
    <lineage>
        <taxon>Eukaryota</taxon>
        <taxon>Viridiplantae</taxon>
        <taxon>Streptophyta</taxon>
        <taxon>Embryophyta</taxon>
        <taxon>Tracheophyta</taxon>
        <taxon>Spermatophyta</taxon>
        <taxon>Magnoliopsida</taxon>
        <taxon>eudicotyledons</taxon>
        <taxon>Gunneridae</taxon>
        <taxon>Pentapetalae</taxon>
        <taxon>rosids</taxon>
        <taxon>fabids</taxon>
        <taxon>Celastrales</taxon>
        <taxon>Celastraceae</taxon>
        <taxon>Tripterygium</taxon>
    </lineage>
</organism>
<dbReference type="GO" id="GO:0016787">
    <property type="term" value="F:hydrolase activity"/>
    <property type="evidence" value="ECO:0007669"/>
    <property type="project" value="UniProtKB-KW"/>
</dbReference>
<gene>
    <name evidence="2" type="ORF">HS088_TW09G00890</name>
</gene>